<geneLocation type="plasmid" evidence="2">
    <name>pHLK1</name>
</geneLocation>
<dbReference type="KEGG" id="pzu:PHZ_p0234"/>
<accession>B4RIK2</accession>
<gene>
    <name evidence="1" type="ordered locus">PHZ_p0234</name>
</gene>
<protein>
    <submittedName>
        <fullName evidence="1">Uncharacterized protein</fullName>
    </submittedName>
</protein>
<keyword evidence="1" id="KW-0614">Plasmid</keyword>
<dbReference type="EMBL" id="CP000748">
    <property type="protein sequence ID" value="ACG80177.1"/>
    <property type="molecule type" value="Genomic_DNA"/>
</dbReference>
<evidence type="ECO:0000313" key="1">
    <source>
        <dbReference type="EMBL" id="ACG80177.1"/>
    </source>
</evidence>
<sequence>MSALSMSACDRSTVNGTPEALDHARIARIDPDHGTSVGPILSEFGSEAGEDEIVAVDPVRLTIAIRHH</sequence>
<reference evidence="1 2" key="1">
    <citation type="journal article" date="2008" name="BMC Genomics">
        <title>Complete genome of Phenylobacterium zucineum - a novel facultative intracellular bacterium isolated from human erythroleukemia cell line K562.</title>
        <authorList>
            <person name="Luo Y."/>
            <person name="Xu X."/>
            <person name="Ding Z."/>
            <person name="Liu Z."/>
            <person name="Zhang B."/>
            <person name="Yan Z."/>
            <person name="Sun J."/>
            <person name="Hu S."/>
            <person name="Hu X."/>
        </authorList>
    </citation>
    <scope>NUCLEOTIDE SEQUENCE [LARGE SCALE GENOMIC DNA]</scope>
    <source>
        <strain evidence="2">HLK1</strain>
        <plasmid evidence="2">Plasmid pHLK1</plasmid>
    </source>
</reference>
<dbReference type="Proteomes" id="UP000001868">
    <property type="component" value="Plasmid pHLK1"/>
</dbReference>
<organism evidence="1 2">
    <name type="scientific">Phenylobacterium zucineum (strain HLK1)</name>
    <dbReference type="NCBI Taxonomy" id="450851"/>
    <lineage>
        <taxon>Bacteria</taxon>
        <taxon>Pseudomonadati</taxon>
        <taxon>Pseudomonadota</taxon>
        <taxon>Alphaproteobacteria</taxon>
        <taxon>Caulobacterales</taxon>
        <taxon>Caulobacteraceae</taxon>
        <taxon>Phenylobacterium</taxon>
    </lineage>
</organism>
<dbReference type="HOGENOM" id="CLU_2790343_0_0_5"/>
<name>B4RIK2_PHEZH</name>
<evidence type="ECO:0000313" key="2">
    <source>
        <dbReference type="Proteomes" id="UP000001868"/>
    </source>
</evidence>
<keyword evidence="2" id="KW-1185">Reference proteome</keyword>
<dbReference type="AlphaFoldDB" id="B4RIK2"/>
<proteinExistence type="predicted"/>